<feature type="transmembrane region" description="Helical" evidence="5">
    <location>
        <begin position="151"/>
        <end position="176"/>
    </location>
</feature>
<keyword evidence="7" id="KW-1185">Reference proteome</keyword>
<evidence type="ECO:0000313" key="6">
    <source>
        <dbReference type="EMBL" id="NBH61350.1"/>
    </source>
</evidence>
<dbReference type="EMBL" id="QXWK01000011">
    <property type="protein sequence ID" value="NBH61350.1"/>
    <property type="molecule type" value="Genomic_DNA"/>
</dbReference>
<dbReference type="PANTHER" id="PTHR37306:SF1">
    <property type="entry name" value="COLICIN V PRODUCTION PROTEIN"/>
    <property type="match status" value="1"/>
</dbReference>
<reference evidence="6 7" key="1">
    <citation type="submission" date="2018-08" db="EMBL/GenBank/DDBJ databases">
        <title>Murine metabolic-syndrome-specific gut microbial biobank.</title>
        <authorList>
            <person name="Liu C."/>
        </authorList>
    </citation>
    <scope>NUCLEOTIDE SEQUENCE [LARGE SCALE GENOMIC DNA]</scope>
    <source>
        <strain evidence="6 7">28</strain>
    </source>
</reference>
<dbReference type="GO" id="GO:0016020">
    <property type="term" value="C:membrane"/>
    <property type="evidence" value="ECO:0007669"/>
    <property type="project" value="UniProtKB-SubCell"/>
</dbReference>
<dbReference type="GO" id="GO:0009403">
    <property type="term" value="P:toxin biosynthetic process"/>
    <property type="evidence" value="ECO:0007669"/>
    <property type="project" value="InterPro"/>
</dbReference>
<evidence type="ECO:0000313" key="7">
    <source>
        <dbReference type="Proteomes" id="UP000446866"/>
    </source>
</evidence>
<evidence type="ECO:0000256" key="5">
    <source>
        <dbReference type="SAM" id="Phobius"/>
    </source>
</evidence>
<evidence type="ECO:0000256" key="1">
    <source>
        <dbReference type="ARBA" id="ARBA00004141"/>
    </source>
</evidence>
<feature type="transmembrane region" description="Helical" evidence="5">
    <location>
        <begin position="6"/>
        <end position="24"/>
    </location>
</feature>
<dbReference type="Pfam" id="PF02674">
    <property type="entry name" value="Colicin_V"/>
    <property type="match status" value="1"/>
</dbReference>
<sequence>MSTGSGLIIDIIALGIIVLSTALGARRGFALTVVSFMQWFVCVILGFILCGTAKSFLMDYTELDDIIHDGILSHIQTTVNESSAYLALPDLFHDWIDDGTAALAEDTAASITSSLMTVIGFLSVVFLIKLICFGLVRLLSRRYNEGITGFLDGFLGFLFGIARGLILLLLGFAVLVPVLSLMVPDLSETISKAMESSYAANILYDDNMLLILVRDFFS</sequence>
<comment type="subcellular location">
    <subcellularLocation>
        <location evidence="1">Membrane</location>
        <topology evidence="1">Multi-pass membrane protein</topology>
    </subcellularLocation>
</comment>
<dbReference type="AlphaFoldDB" id="A0A845QGY1"/>
<feature type="transmembrane region" description="Helical" evidence="5">
    <location>
        <begin position="36"/>
        <end position="57"/>
    </location>
</feature>
<accession>A0A845QGY1</accession>
<keyword evidence="3 5" id="KW-1133">Transmembrane helix</keyword>
<name>A0A845QGY1_9FIRM</name>
<protein>
    <submittedName>
        <fullName evidence="6">CvpA family protein</fullName>
    </submittedName>
</protein>
<keyword evidence="4 5" id="KW-0472">Membrane</keyword>
<evidence type="ECO:0000256" key="3">
    <source>
        <dbReference type="ARBA" id="ARBA00022989"/>
    </source>
</evidence>
<proteinExistence type="predicted"/>
<dbReference type="RefSeq" id="WP_160201635.1">
    <property type="nucleotide sequence ID" value="NZ_QXWK01000011.1"/>
</dbReference>
<evidence type="ECO:0000256" key="2">
    <source>
        <dbReference type="ARBA" id="ARBA00022692"/>
    </source>
</evidence>
<dbReference type="Proteomes" id="UP000446866">
    <property type="component" value="Unassembled WGS sequence"/>
</dbReference>
<gene>
    <name evidence="6" type="ORF">D0435_06760</name>
</gene>
<keyword evidence="2 5" id="KW-0812">Transmembrane</keyword>
<evidence type="ECO:0000256" key="4">
    <source>
        <dbReference type="ARBA" id="ARBA00023136"/>
    </source>
</evidence>
<comment type="caution">
    <text evidence="6">The sequence shown here is derived from an EMBL/GenBank/DDBJ whole genome shotgun (WGS) entry which is preliminary data.</text>
</comment>
<dbReference type="PANTHER" id="PTHR37306">
    <property type="entry name" value="COLICIN V PRODUCTION PROTEIN"/>
    <property type="match status" value="1"/>
</dbReference>
<feature type="transmembrane region" description="Helical" evidence="5">
    <location>
        <begin position="115"/>
        <end position="139"/>
    </location>
</feature>
<dbReference type="InterPro" id="IPR003825">
    <property type="entry name" value="Colicin-V_CvpA"/>
</dbReference>
<organism evidence="6 7">
    <name type="scientific">Anaerotruncus colihominis</name>
    <dbReference type="NCBI Taxonomy" id="169435"/>
    <lineage>
        <taxon>Bacteria</taxon>
        <taxon>Bacillati</taxon>
        <taxon>Bacillota</taxon>
        <taxon>Clostridia</taxon>
        <taxon>Eubacteriales</taxon>
        <taxon>Oscillospiraceae</taxon>
        <taxon>Anaerotruncus</taxon>
    </lineage>
</organism>